<dbReference type="InterPro" id="IPR019999">
    <property type="entry name" value="Anth_synth_I-like"/>
</dbReference>
<dbReference type="GO" id="GO:0046820">
    <property type="term" value="F:4-amino-4-deoxychorismate synthase activity"/>
    <property type="evidence" value="ECO:0007669"/>
    <property type="project" value="TreeGrafter"/>
</dbReference>
<dbReference type="STRING" id="947013.SAMN04488109_6227"/>
<reference evidence="2 3" key="1">
    <citation type="submission" date="2016-11" db="EMBL/GenBank/DDBJ databases">
        <authorList>
            <person name="Jaros S."/>
            <person name="Januszkiewicz K."/>
            <person name="Wedrychowicz H."/>
        </authorList>
    </citation>
    <scope>NUCLEOTIDE SEQUENCE [LARGE SCALE GENOMIC DNA]</scope>
    <source>
        <strain evidence="2 3">DSM 24574</strain>
    </source>
</reference>
<dbReference type="RefSeq" id="WP_073142371.1">
    <property type="nucleotide sequence ID" value="NZ_FQWQ01000005.1"/>
</dbReference>
<organism evidence="2 3">
    <name type="scientific">Chryseolinea serpens</name>
    <dbReference type="NCBI Taxonomy" id="947013"/>
    <lineage>
        <taxon>Bacteria</taxon>
        <taxon>Pseudomonadati</taxon>
        <taxon>Bacteroidota</taxon>
        <taxon>Cytophagia</taxon>
        <taxon>Cytophagales</taxon>
        <taxon>Fulvivirgaceae</taxon>
        <taxon>Chryseolinea</taxon>
    </lineage>
</organism>
<dbReference type="OrthoDB" id="9803598at2"/>
<gene>
    <name evidence="2" type="ORF">SAMN04488109_6227</name>
</gene>
<dbReference type="InterPro" id="IPR015890">
    <property type="entry name" value="Chorismate_C"/>
</dbReference>
<evidence type="ECO:0000313" key="3">
    <source>
        <dbReference type="Proteomes" id="UP000184212"/>
    </source>
</evidence>
<dbReference type="InterPro" id="IPR005801">
    <property type="entry name" value="ADC_synthase"/>
</dbReference>
<dbReference type="Proteomes" id="UP000184212">
    <property type="component" value="Unassembled WGS sequence"/>
</dbReference>
<dbReference type="Gene3D" id="3.60.120.10">
    <property type="entry name" value="Anthranilate synthase"/>
    <property type="match status" value="1"/>
</dbReference>
<dbReference type="PANTHER" id="PTHR11236:SF50">
    <property type="entry name" value="AMINODEOXYCHORISMATE SYNTHASE COMPONENT 1"/>
    <property type="match status" value="1"/>
</dbReference>
<keyword evidence="3" id="KW-1185">Reference proteome</keyword>
<dbReference type="Pfam" id="PF00425">
    <property type="entry name" value="Chorismate_bind"/>
    <property type="match status" value="1"/>
</dbReference>
<protein>
    <submittedName>
        <fullName evidence="2">Para-aminobenzoate synthetase component 1</fullName>
    </submittedName>
</protein>
<name>A0A1M5X332_9BACT</name>
<sequence>MNITTFAATMNQWGQEKVPFLFVVDFEMQQPLLLRLKDVDASKLLYRIQGITNTPQAPLITPTGSVTLEKIPLPQQEYQRKFDAVYAHLAYGDSFLTNLTVKTEVKTDRSLRDLFHLSRARYKLLFDNRFLVFSPEIFVQIKDKKIYSFPMKGTMDASLPQARERLLADPKEIAEHVTIVDLIRNDLSQVASGVHVSRFRYIEEIQTASKTLLQVSSEVVGDLEEDYAARIGDILVRLLPPGSVSGAPKPKTLEIIRDVEQEQRGYYTGVFGVFDGERLDSGVMIRFIEKQGDRYFYRSGGGITTQSTAASEYQEVIDKVYVPLT</sequence>
<dbReference type="GO" id="GO:0000162">
    <property type="term" value="P:L-tryptophan biosynthetic process"/>
    <property type="evidence" value="ECO:0007669"/>
    <property type="project" value="TreeGrafter"/>
</dbReference>
<dbReference type="NCBIfam" id="NF005486">
    <property type="entry name" value="PRK07093.1"/>
    <property type="match status" value="1"/>
</dbReference>
<accession>A0A1M5X332</accession>
<proteinExistence type="predicted"/>
<feature type="domain" description="Chorismate-utilising enzyme C-terminal" evidence="1">
    <location>
        <begin position="75"/>
        <end position="319"/>
    </location>
</feature>
<dbReference type="AlphaFoldDB" id="A0A1M5X332"/>
<evidence type="ECO:0000259" key="1">
    <source>
        <dbReference type="Pfam" id="PF00425"/>
    </source>
</evidence>
<dbReference type="EMBL" id="FQWQ01000005">
    <property type="protein sequence ID" value="SHH93593.1"/>
    <property type="molecule type" value="Genomic_DNA"/>
</dbReference>
<dbReference type="PRINTS" id="PR00095">
    <property type="entry name" value="ANTSNTHASEI"/>
</dbReference>
<dbReference type="SUPFAM" id="SSF56322">
    <property type="entry name" value="ADC synthase"/>
    <property type="match status" value="1"/>
</dbReference>
<evidence type="ECO:0000313" key="2">
    <source>
        <dbReference type="EMBL" id="SHH93593.1"/>
    </source>
</evidence>
<dbReference type="PANTHER" id="PTHR11236">
    <property type="entry name" value="AMINOBENZOATE/ANTHRANILATE SYNTHASE"/>
    <property type="match status" value="1"/>
</dbReference>